<feature type="transmembrane region" description="Helical" evidence="2">
    <location>
        <begin position="111"/>
        <end position="130"/>
    </location>
</feature>
<keyword evidence="2" id="KW-0812">Transmembrane</keyword>
<organism evidence="4 5">
    <name type="scientific">Coemansia erecta</name>
    <dbReference type="NCBI Taxonomy" id="147472"/>
    <lineage>
        <taxon>Eukaryota</taxon>
        <taxon>Fungi</taxon>
        <taxon>Fungi incertae sedis</taxon>
        <taxon>Zoopagomycota</taxon>
        <taxon>Kickxellomycotina</taxon>
        <taxon>Kickxellomycetes</taxon>
        <taxon>Kickxellales</taxon>
        <taxon>Kickxellaceae</taxon>
        <taxon>Coemansia</taxon>
    </lineage>
</organism>
<feature type="compositionally biased region" description="Low complexity" evidence="1">
    <location>
        <begin position="48"/>
        <end position="66"/>
    </location>
</feature>
<sequence>MADARLGTGLHSRRHSQHQHQHQRQYQDRDITASPPLDGIEAFELEGGAEPASQGSSSSSSGAAQEVGLPRPSARSSMLLGAFSLFICILSFVGQTIVIRNVQESYVQPYFILWFSHSFWVIMLPLHMLYEKMKRRSRTLAMLRLETLVASAKLIVQRGYVASGDLETVDTVLPSEYHRVQTADLDDDDDTGGGVDGTGDGNNSNSEPHSAAVFKVVDDEYEADDNDDGSRLLALRRPGWVLLRTFLLTALLAGLLNSSAYLWYVAVGFTSMSKVTAIYNMSCFFAYLFSILLLHERVKLDKCVAVAISILGVVFMALADSGADAQKGLTQEQQASMRSNELFGDLLSLICAGGIGLYQVLYKKYAVPNDYHSLFHVNFMTTLLGLCTLVFYWVPIPALSMSGVERFHWPNREQLAYILTNALFGVAYNGGFMIALALTSPLFAAIGVMLTIPVMAVVDMVIQGQVLAWNVFLGGGAILAGFCILTFAEYRDTVDKGKSASSSSSDDEDDDGNGSSNTASAPNNDVTL</sequence>
<reference evidence="4" key="1">
    <citation type="submission" date="2022-07" db="EMBL/GenBank/DDBJ databases">
        <title>Phylogenomic reconstructions and comparative analyses of Kickxellomycotina fungi.</title>
        <authorList>
            <person name="Reynolds N.K."/>
            <person name="Stajich J.E."/>
            <person name="Barry K."/>
            <person name="Grigoriev I.V."/>
            <person name="Crous P."/>
            <person name="Smith M.E."/>
        </authorList>
    </citation>
    <scope>NUCLEOTIDE SEQUENCE</scope>
    <source>
        <strain evidence="4">NBRC 32514</strain>
    </source>
</reference>
<evidence type="ECO:0000259" key="3">
    <source>
        <dbReference type="Pfam" id="PF00892"/>
    </source>
</evidence>
<dbReference type="InterPro" id="IPR000620">
    <property type="entry name" value="EamA_dom"/>
</dbReference>
<feature type="region of interest" description="Disordered" evidence="1">
    <location>
        <begin position="496"/>
        <end position="528"/>
    </location>
</feature>
<dbReference type="EMBL" id="JANBOJ010000044">
    <property type="protein sequence ID" value="KAJ1724035.1"/>
    <property type="molecule type" value="Genomic_DNA"/>
</dbReference>
<dbReference type="InterPro" id="IPR026505">
    <property type="entry name" value="Solute_c_fam_35_mem_F3/F4"/>
</dbReference>
<name>A0A9W7Y5W9_9FUNG</name>
<dbReference type="InterPro" id="IPR037185">
    <property type="entry name" value="EmrE-like"/>
</dbReference>
<protein>
    <recommendedName>
        <fullName evidence="3">EamA domain-containing protein</fullName>
    </recommendedName>
</protein>
<dbReference type="PANTHER" id="PTHR19346">
    <property type="entry name" value="SUGAR PHOSPHATE TRANSPORTER DOMAIN-CONTAINING PROTEIN"/>
    <property type="match status" value="1"/>
</dbReference>
<dbReference type="GO" id="GO:0016020">
    <property type="term" value="C:membrane"/>
    <property type="evidence" value="ECO:0007669"/>
    <property type="project" value="InterPro"/>
</dbReference>
<feature type="transmembrane region" description="Helical" evidence="2">
    <location>
        <begin position="303"/>
        <end position="322"/>
    </location>
</feature>
<dbReference type="AlphaFoldDB" id="A0A9W7Y5W9"/>
<evidence type="ECO:0000313" key="5">
    <source>
        <dbReference type="Proteomes" id="UP001149813"/>
    </source>
</evidence>
<evidence type="ECO:0000256" key="1">
    <source>
        <dbReference type="SAM" id="MobiDB-lite"/>
    </source>
</evidence>
<dbReference type="Gene3D" id="1.10.3730.20">
    <property type="match status" value="1"/>
</dbReference>
<keyword evidence="2" id="KW-0472">Membrane</keyword>
<evidence type="ECO:0000256" key="2">
    <source>
        <dbReference type="SAM" id="Phobius"/>
    </source>
</evidence>
<feature type="transmembrane region" description="Helical" evidence="2">
    <location>
        <begin position="374"/>
        <end position="394"/>
    </location>
</feature>
<dbReference type="Proteomes" id="UP001149813">
    <property type="component" value="Unassembled WGS sequence"/>
</dbReference>
<dbReference type="OrthoDB" id="10062838at2759"/>
<feature type="transmembrane region" description="Helical" evidence="2">
    <location>
        <begin position="276"/>
        <end position="294"/>
    </location>
</feature>
<dbReference type="SUPFAM" id="SSF103481">
    <property type="entry name" value="Multidrug resistance efflux transporter EmrE"/>
    <property type="match status" value="2"/>
</dbReference>
<feature type="compositionally biased region" description="Polar residues" evidence="1">
    <location>
        <begin position="518"/>
        <end position="528"/>
    </location>
</feature>
<feature type="transmembrane region" description="Helical" evidence="2">
    <location>
        <begin position="468"/>
        <end position="488"/>
    </location>
</feature>
<accession>A0A9W7Y5W9</accession>
<feature type="compositionally biased region" description="Basic residues" evidence="1">
    <location>
        <begin position="11"/>
        <end position="23"/>
    </location>
</feature>
<gene>
    <name evidence="4" type="ORF">LPJ53_001672</name>
</gene>
<keyword evidence="2" id="KW-1133">Transmembrane helix</keyword>
<feature type="transmembrane region" description="Helical" evidence="2">
    <location>
        <begin position="414"/>
        <end position="435"/>
    </location>
</feature>
<feature type="transmembrane region" description="Helical" evidence="2">
    <location>
        <begin position="342"/>
        <end position="362"/>
    </location>
</feature>
<feature type="region of interest" description="Disordered" evidence="1">
    <location>
        <begin position="183"/>
        <end position="208"/>
    </location>
</feature>
<feature type="transmembrane region" description="Helical" evidence="2">
    <location>
        <begin position="442"/>
        <end position="462"/>
    </location>
</feature>
<feature type="transmembrane region" description="Helical" evidence="2">
    <location>
        <begin position="79"/>
        <end position="99"/>
    </location>
</feature>
<feature type="region of interest" description="Disordered" evidence="1">
    <location>
        <begin position="1"/>
        <end position="35"/>
    </location>
</feature>
<feature type="region of interest" description="Disordered" evidence="1">
    <location>
        <begin position="48"/>
        <end position="69"/>
    </location>
</feature>
<proteinExistence type="predicted"/>
<feature type="transmembrane region" description="Helical" evidence="2">
    <location>
        <begin position="241"/>
        <end position="264"/>
    </location>
</feature>
<evidence type="ECO:0000313" key="4">
    <source>
        <dbReference type="EMBL" id="KAJ1724035.1"/>
    </source>
</evidence>
<keyword evidence="5" id="KW-1185">Reference proteome</keyword>
<dbReference type="Pfam" id="PF00892">
    <property type="entry name" value="EamA"/>
    <property type="match status" value="1"/>
</dbReference>
<feature type="domain" description="EamA" evidence="3">
    <location>
        <begin position="245"/>
        <end position="317"/>
    </location>
</feature>
<comment type="caution">
    <text evidence="4">The sequence shown here is derived from an EMBL/GenBank/DDBJ whole genome shotgun (WGS) entry which is preliminary data.</text>
</comment>
<dbReference type="PANTHER" id="PTHR19346:SF4">
    <property type="entry name" value="SUGAR PHOSPHATE TRANSPORTER DOMAIN-CONTAINING PROTEIN"/>
    <property type="match status" value="1"/>
</dbReference>